<keyword evidence="4 6" id="KW-1133">Transmembrane helix</keyword>
<accession>A0A1G5Y6E7</accession>
<evidence type="ECO:0000256" key="1">
    <source>
        <dbReference type="ARBA" id="ARBA00004651"/>
    </source>
</evidence>
<feature type="transmembrane region" description="Helical" evidence="6">
    <location>
        <begin position="366"/>
        <end position="385"/>
    </location>
</feature>
<protein>
    <submittedName>
        <fullName evidence="7">Membrane protein involved in the export of O-antigen and teichoic acid</fullName>
    </submittedName>
</protein>
<evidence type="ECO:0000256" key="6">
    <source>
        <dbReference type="SAM" id="Phobius"/>
    </source>
</evidence>
<dbReference type="Proteomes" id="UP000198756">
    <property type="component" value="Unassembled WGS sequence"/>
</dbReference>
<organism evidence="7 8">
    <name type="scientific">Algoriphagus alkaliphilus</name>
    <dbReference type="NCBI Taxonomy" id="279824"/>
    <lineage>
        <taxon>Bacteria</taxon>
        <taxon>Pseudomonadati</taxon>
        <taxon>Bacteroidota</taxon>
        <taxon>Cytophagia</taxon>
        <taxon>Cytophagales</taxon>
        <taxon>Cyclobacteriaceae</taxon>
        <taxon>Algoriphagus</taxon>
    </lineage>
</organism>
<dbReference type="EMBL" id="FMXE01000014">
    <property type="protein sequence ID" value="SDA78219.1"/>
    <property type="molecule type" value="Genomic_DNA"/>
</dbReference>
<feature type="transmembrane region" description="Helical" evidence="6">
    <location>
        <begin position="452"/>
        <end position="470"/>
    </location>
</feature>
<proteinExistence type="predicted"/>
<comment type="subcellular location">
    <subcellularLocation>
        <location evidence="1">Cell membrane</location>
        <topology evidence="1">Multi-pass membrane protein</topology>
    </subcellularLocation>
</comment>
<dbReference type="GO" id="GO:0005886">
    <property type="term" value="C:plasma membrane"/>
    <property type="evidence" value="ECO:0007669"/>
    <property type="project" value="UniProtKB-SubCell"/>
</dbReference>
<keyword evidence="5 6" id="KW-0472">Membrane</keyword>
<evidence type="ECO:0000256" key="2">
    <source>
        <dbReference type="ARBA" id="ARBA00022475"/>
    </source>
</evidence>
<dbReference type="STRING" id="279824.SAMN03080617_02291"/>
<feature type="transmembrane region" description="Helical" evidence="6">
    <location>
        <begin position="423"/>
        <end position="446"/>
    </location>
</feature>
<feature type="transmembrane region" description="Helical" evidence="6">
    <location>
        <begin position="219"/>
        <end position="236"/>
    </location>
</feature>
<keyword evidence="2" id="KW-1003">Cell membrane</keyword>
<feature type="transmembrane region" description="Helical" evidence="6">
    <location>
        <begin position="41"/>
        <end position="62"/>
    </location>
</feature>
<dbReference type="InterPro" id="IPR002797">
    <property type="entry name" value="Polysacc_synth"/>
</dbReference>
<evidence type="ECO:0000313" key="7">
    <source>
        <dbReference type="EMBL" id="SDA78219.1"/>
    </source>
</evidence>
<feature type="transmembrane region" description="Helical" evidence="6">
    <location>
        <begin position="337"/>
        <end position="359"/>
    </location>
</feature>
<feature type="transmembrane region" description="Helical" evidence="6">
    <location>
        <begin position="391"/>
        <end position="411"/>
    </location>
</feature>
<feature type="transmembrane region" description="Helical" evidence="6">
    <location>
        <begin position="256"/>
        <end position="274"/>
    </location>
</feature>
<keyword evidence="3 6" id="KW-0812">Transmembrane</keyword>
<keyword evidence="8" id="KW-1185">Reference proteome</keyword>
<feature type="transmembrane region" description="Helical" evidence="6">
    <location>
        <begin position="154"/>
        <end position="174"/>
    </location>
</feature>
<dbReference type="Pfam" id="PF01943">
    <property type="entry name" value="Polysacc_synt"/>
    <property type="match status" value="1"/>
</dbReference>
<dbReference type="PANTHER" id="PTHR30250">
    <property type="entry name" value="PST FAMILY PREDICTED COLANIC ACID TRANSPORTER"/>
    <property type="match status" value="1"/>
</dbReference>
<gene>
    <name evidence="7" type="ORF">SAMN03080617_02291</name>
</gene>
<dbReference type="CDD" id="cd13128">
    <property type="entry name" value="MATE_Wzx_like"/>
    <property type="match status" value="1"/>
</dbReference>
<dbReference type="OrthoDB" id="1495589at2"/>
<dbReference type="InterPro" id="IPR050833">
    <property type="entry name" value="Poly_Biosynth_Transport"/>
</dbReference>
<evidence type="ECO:0000256" key="5">
    <source>
        <dbReference type="ARBA" id="ARBA00023136"/>
    </source>
</evidence>
<feature type="transmembrane region" description="Helical" evidence="6">
    <location>
        <begin position="180"/>
        <end position="199"/>
    </location>
</feature>
<feature type="transmembrane region" description="Helical" evidence="6">
    <location>
        <begin position="12"/>
        <end position="35"/>
    </location>
</feature>
<name>A0A1G5Y6E7_9BACT</name>
<feature type="transmembrane region" description="Helical" evidence="6">
    <location>
        <begin position="83"/>
        <end position="108"/>
    </location>
</feature>
<reference evidence="8" key="1">
    <citation type="submission" date="2016-10" db="EMBL/GenBank/DDBJ databases">
        <authorList>
            <person name="Varghese N."/>
            <person name="Submissions S."/>
        </authorList>
    </citation>
    <scope>NUCLEOTIDE SEQUENCE [LARGE SCALE GENOMIC DNA]</scope>
    <source>
        <strain evidence="8">DSM 22703</strain>
    </source>
</reference>
<dbReference type="PANTHER" id="PTHR30250:SF11">
    <property type="entry name" value="O-ANTIGEN TRANSPORTER-RELATED"/>
    <property type="match status" value="1"/>
</dbReference>
<evidence type="ECO:0000256" key="3">
    <source>
        <dbReference type="ARBA" id="ARBA00022692"/>
    </source>
</evidence>
<evidence type="ECO:0000256" key="4">
    <source>
        <dbReference type="ARBA" id="ARBA00022989"/>
    </source>
</evidence>
<feature type="transmembrane region" description="Helical" evidence="6">
    <location>
        <begin position="295"/>
        <end position="317"/>
    </location>
</feature>
<evidence type="ECO:0000313" key="8">
    <source>
        <dbReference type="Proteomes" id="UP000198756"/>
    </source>
</evidence>
<feature type="transmembrane region" description="Helical" evidence="6">
    <location>
        <begin position="120"/>
        <end position="142"/>
    </location>
</feature>
<dbReference type="RefSeq" id="WP_092730075.1">
    <property type="nucleotide sequence ID" value="NZ_FMXE01000014.1"/>
</dbReference>
<sequence length="478" mass="53123">MNVIRQLAKDSAIYGGADLISKIISFFTFPFIAKALSPESFGFLELILTSSALLGVIANFGLNNAVQRFYWDTDVTENRRKEIVSSGLVTLFFTVTSVLIITFIGVMSTKVFWKIEVIPFSNFGLTAALLLMGGTQWTQFILDVIRLQFSPWKFLIISMTSRVLSALAGLYMVVSLALGIDGLLGAQAIVVLLVLPMALNFIRKDFSIGKVSKKWSKELIEFGYPFIFSSLAYWIFSSQDRWMLASITTVEEVGIYSVSFRFASVILFVSAAFGQAWSPVAIKIRTDNPEKYRKIYGDVLILLVFSIAALAGGLALFSGEIIHFIMGNDYLKSALPMAILGFAIVFQASQQITGIGISLEKKTKLFAHLSWITAGVNFGFNWFLIPIFGALGAAIATALSYLFLSLGYFFFTQRYHPIHISYNRLMVLISLMGIVLVLSFLMQNASIEWKSIVLKLGILASFVGFGWFLLPIKNFKNV</sequence>
<dbReference type="AlphaFoldDB" id="A0A1G5Y6E7"/>